<feature type="region of interest" description="Disordered" evidence="1">
    <location>
        <begin position="1"/>
        <end position="25"/>
    </location>
</feature>
<evidence type="ECO:0000256" key="1">
    <source>
        <dbReference type="SAM" id="MobiDB-lite"/>
    </source>
</evidence>
<comment type="caution">
    <text evidence="2">The sequence shown here is derived from an EMBL/GenBank/DDBJ whole genome shotgun (WGS) entry which is preliminary data.</text>
</comment>
<evidence type="ECO:0000313" key="2">
    <source>
        <dbReference type="EMBL" id="GAA0437976.1"/>
    </source>
</evidence>
<feature type="compositionally biased region" description="Polar residues" evidence="1">
    <location>
        <begin position="1"/>
        <end position="10"/>
    </location>
</feature>
<dbReference type="Proteomes" id="UP001500879">
    <property type="component" value="Unassembled WGS sequence"/>
</dbReference>
<keyword evidence="3" id="KW-1185">Reference proteome</keyword>
<organism evidence="2 3">
    <name type="scientific">Streptomyces luteireticuli</name>
    <dbReference type="NCBI Taxonomy" id="173858"/>
    <lineage>
        <taxon>Bacteria</taxon>
        <taxon>Bacillati</taxon>
        <taxon>Actinomycetota</taxon>
        <taxon>Actinomycetes</taxon>
        <taxon>Kitasatosporales</taxon>
        <taxon>Streptomycetaceae</taxon>
        <taxon>Streptomyces</taxon>
    </lineage>
</organism>
<dbReference type="EMBL" id="BAAABX010000090">
    <property type="protein sequence ID" value="GAA0437976.1"/>
    <property type="molecule type" value="Genomic_DNA"/>
</dbReference>
<evidence type="ECO:0000313" key="3">
    <source>
        <dbReference type="Proteomes" id="UP001500879"/>
    </source>
</evidence>
<sequence length="132" mass="13825">MPTAKSSPTPNGAEAPHAPDPGHEMTGWLRQIHRQGLQAAHEPGVPPPKVRWSYGEAEVRVPGQECAEGDLRFGEGEWRAQASVDSVTEGQVSPGVAVSIGVVGVRVPGGVSISCSGREVRSAEGAPVQRCR</sequence>
<protein>
    <submittedName>
        <fullName evidence="2">Uncharacterized protein</fullName>
    </submittedName>
</protein>
<gene>
    <name evidence="2" type="ORF">GCM10010357_69240</name>
</gene>
<accession>A0ABP3J1Y8</accession>
<proteinExistence type="predicted"/>
<reference evidence="3" key="1">
    <citation type="journal article" date="2019" name="Int. J. Syst. Evol. Microbiol.">
        <title>The Global Catalogue of Microorganisms (GCM) 10K type strain sequencing project: providing services to taxonomists for standard genome sequencing and annotation.</title>
        <authorList>
            <consortium name="The Broad Institute Genomics Platform"/>
            <consortium name="The Broad Institute Genome Sequencing Center for Infectious Disease"/>
            <person name="Wu L."/>
            <person name="Ma J."/>
        </authorList>
    </citation>
    <scope>NUCLEOTIDE SEQUENCE [LARGE SCALE GENOMIC DNA]</scope>
    <source>
        <strain evidence="3">JCM 4788</strain>
    </source>
</reference>
<name>A0ABP3J1Y8_9ACTN</name>